<dbReference type="RefSeq" id="WP_006652724.1">
    <property type="nucleotide sequence ID" value="NZ_AOIM01000017.1"/>
</dbReference>
<dbReference type="EMBL" id="AOIM01000017">
    <property type="protein sequence ID" value="ELY92798.1"/>
    <property type="molecule type" value="Genomic_DNA"/>
</dbReference>
<keyword evidence="1" id="KW-0812">Transmembrane</keyword>
<organism evidence="2 3">
    <name type="scientific">Natrialba hulunbeirensis JCM 10989</name>
    <dbReference type="NCBI Taxonomy" id="1227493"/>
    <lineage>
        <taxon>Archaea</taxon>
        <taxon>Methanobacteriati</taxon>
        <taxon>Methanobacteriota</taxon>
        <taxon>Stenosarchaea group</taxon>
        <taxon>Halobacteria</taxon>
        <taxon>Halobacteriales</taxon>
        <taxon>Natrialbaceae</taxon>
        <taxon>Natrialba</taxon>
    </lineage>
</organism>
<dbReference type="GO" id="GO:0016787">
    <property type="term" value="F:hydrolase activity"/>
    <property type="evidence" value="ECO:0007669"/>
    <property type="project" value="UniProtKB-KW"/>
</dbReference>
<proteinExistence type="predicted"/>
<feature type="transmembrane region" description="Helical" evidence="1">
    <location>
        <begin position="151"/>
        <end position="170"/>
    </location>
</feature>
<dbReference type="OrthoDB" id="204671at2157"/>
<keyword evidence="1" id="KW-0472">Membrane</keyword>
<feature type="transmembrane region" description="Helical" evidence="1">
    <location>
        <begin position="50"/>
        <end position="69"/>
    </location>
</feature>
<name>M0A626_9EURY</name>
<dbReference type="Proteomes" id="UP000011519">
    <property type="component" value="Unassembled WGS sequence"/>
</dbReference>
<keyword evidence="1" id="KW-1133">Transmembrane helix</keyword>
<evidence type="ECO:0000313" key="3">
    <source>
        <dbReference type="Proteomes" id="UP000011519"/>
    </source>
</evidence>
<keyword evidence="3" id="KW-1185">Reference proteome</keyword>
<keyword evidence="2" id="KW-0378">Hydrolase</keyword>
<comment type="caution">
    <text evidence="2">The sequence shown here is derived from an EMBL/GenBank/DDBJ whole genome shotgun (WGS) entry which is preliminary data.</text>
</comment>
<accession>M0A626</accession>
<sequence length="200" mass="21660">MVTTHALVGLLVALPLAVFAPDHATAVLVAGVVGGIAPDFDVLATHRKTLHLPTYGTVAAGVALVLALAVPTPATFATLAFFLAAALHNAGDIVSCGLGARPWHNRSERSVYDHYRGRWIPPRRWIRYDGAPEDLALAVGLAVPLTAVLEWRWQLLTVALLGVSVVYTVARKRLECVARWGVQFLPARVRRYVPERYVSG</sequence>
<dbReference type="STRING" id="1227493.C483_07517"/>
<reference evidence="2 3" key="1">
    <citation type="journal article" date="2014" name="PLoS Genet.">
        <title>Phylogenetically driven sequencing of extremely halophilic archaea reveals strategies for static and dynamic osmo-response.</title>
        <authorList>
            <person name="Becker E.A."/>
            <person name="Seitzer P.M."/>
            <person name="Tritt A."/>
            <person name="Larsen D."/>
            <person name="Krusor M."/>
            <person name="Yao A.I."/>
            <person name="Wu D."/>
            <person name="Madern D."/>
            <person name="Eisen J.A."/>
            <person name="Darling A.E."/>
            <person name="Facciotti M.T."/>
        </authorList>
    </citation>
    <scope>NUCLEOTIDE SEQUENCE [LARGE SCALE GENOMIC DNA]</scope>
    <source>
        <strain evidence="2 3">JCM 10989</strain>
    </source>
</reference>
<dbReference type="PATRIC" id="fig|1227493.4.peg.1490"/>
<evidence type="ECO:0000313" key="2">
    <source>
        <dbReference type="EMBL" id="ELY92798.1"/>
    </source>
</evidence>
<protein>
    <submittedName>
        <fullName evidence="2">Membrane-bound metal-dependent hydrolase</fullName>
    </submittedName>
</protein>
<dbReference type="AlphaFoldDB" id="M0A626"/>
<gene>
    <name evidence="2" type="ORF">C483_07517</name>
</gene>
<evidence type="ECO:0000256" key="1">
    <source>
        <dbReference type="SAM" id="Phobius"/>
    </source>
</evidence>